<name>A0A3P7TJW7_9BILA</name>
<reference evidence="1 2" key="1">
    <citation type="submission" date="2018-11" db="EMBL/GenBank/DDBJ databases">
        <authorList>
            <consortium name="Pathogen Informatics"/>
        </authorList>
    </citation>
    <scope>NUCLEOTIDE SEQUENCE [LARGE SCALE GENOMIC DNA]</scope>
</reference>
<gene>
    <name evidence="1" type="ORF">BTMF_LOCUS1126</name>
</gene>
<evidence type="ECO:0000313" key="1">
    <source>
        <dbReference type="EMBL" id="VDO09487.1"/>
    </source>
</evidence>
<dbReference type="EMBL" id="UZAG01000767">
    <property type="protein sequence ID" value="VDO09487.1"/>
    <property type="molecule type" value="Genomic_DNA"/>
</dbReference>
<proteinExistence type="predicted"/>
<sequence>MTQFVLSRLHLFAVLFRHYHRRCRQHFTFLLLGYCNPPIRLQ</sequence>
<accession>A0A3P7TJW7</accession>
<dbReference type="AlphaFoldDB" id="A0A3P7TJW7"/>
<protein>
    <submittedName>
        <fullName evidence="1">Uncharacterized protein</fullName>
    </submittedName>
</protein>
<evidence type="ECO:0000313" key="2">
    <source>
        <dbReference type="Proteomes" id="UP000280834"/>
    </source>
</evidence>
<organism evidence="1 2">
    <name type="scientific">Brugia timori</name>
    <dbReference type="NCBI Taxonomy" id="42155"/>
    <lineage>
        <taxon>Eukaryota</taxon>
        <taxon>Metazoa</taxon>
        <taxon>Ecdysozoa</taxon>
        <taxon>Nematoda</taxon>
        <taxon>Chromadorea</taxon>
        <taxon>Rhabditida</taxon>
        <taxon>Spirurina</taxon>
        <taxon>Spiruromorpha</taxon>
        <taxon>Filarioidea</taxon>
        <taxon>Onchocercidae</taxon>
        <taxon>Brugia</taxon>
    </lineage>
</organism>
<dbReference type="Proteomes" id="UP000280834">
    <property type="component" value="Unassembled WGS sequence"/>
</dbReference>
<keyword evidence="2" id="KW-1185">Reference proteome</keyword>